<sequence length="189" mass="20823">MIGWVPYLLSAFLEETAGPAVRGEILAEAGFDPNEAFRIDAGYADRQCRRILDAACARLGLSEEAAFAAFAPFFLDRSRTMFPAFFNRRPRVRDFLLHQPEVHNTLAAGLKEGQRDHVAAKFRVEPMPGGVRVFYRSENRLAGLYAAVACRLGEEFGEPTRVRYEAGGPGDAECIMAVEVLEQPAQAAA</sequence>
<evidence type="ECO:0000313" key="3">
    <source>
        <dbReference type="Proteomes" id="UP000317078"/>
    </source>
</evidence>
<gene>
    <name evidence="2" type="ORF">EAH89_08190</name>
</gene>
<name>A0A502GC16_9PROT</name>
<keyword evidence="3" id="KW-1185">Reference proteome</keyword>
<proteinExistence type="predicted"/>
<dbReference type="InterPro" id="IPR011644">
    <property type="entry name" value="Heme_NO-bd"/>
</dbReference>
<dbReference type="Proteomes" id="UP000317078">
    <property type="component" value="Unassembled WGS sequence"/>
</dbReference>
<dbReference type="Pfam" id="PF07700">
    <property type="entry name" value="HNOB"/>
    <property type="match status" value="1"/>
</dbReference>
<dbReference type="EMBL" id="RCZP01000005">
    <property type="protein sequence ID" value="TPG58576.1"/>
    <property type="molecule type" value="Genomic_DNA"/>
</dbReference>
<dbReference type="SUPFAM" id="SSF111126">
    <property type="entry name" value="Ligand-binding domain in the NO signalling and Golgi transport"/>
    <property type="match status" value="1"/>
</dbReference>
<dbReference type="OrthoDB" id="7266652at2"/>
<dbReference type="GO" id="GO:0020037">
    <property type="term" value="F:heme binding"/>
    <property type="evidence" value="ECO:0007669"/>
    <property type="project" value="InterPro"/>
</dbReference>
<reference evidence="2 3" key="1">
    <citation type="journal article" date="2019" name="Environ. Microbiol.">
        <title>Species interactions and distinct microbial communities in high Arctic permafrost affected cryosols are associated with the CH4 and CO2 gas fluxes.</title>
        <authorList>
            <person name="Altshuler I."/>
            <person name="Hamel J."/>
            <person name="Turney S."/>
            <person name="Magnuson E."/>
            <person name="Levesque R."/>
            <person name="Greer C."/>
            <person name="Whyte L.G."/>
        </authorList>
    </citation>
    <scope>NUCLEOTIDE SEQUENCE [LARGE SCALE GENOMIC DNA]</scope>
    <source>
        <strain evidence="2 3">S9.3B</strain>
    </source>
</reference>
<evidence type="ECO:0000259" key="1">
    <source>
        <dbReference type="Pfam" id="PF07700"/>
    </source>
</evidence>
<dbReference type="InterPro" id="IPR024096">
    <property type="entry name" value="NO_sig/Golgi_transp_ligand-bd"/>
</dbReference>
<organism evidence="2 3">
    <name type="scientific">Muricoccus nepalensis</name>
    <dbReference type="NCBI Taxonomy" id="1854500"/>
    <lineage>
        <taxon>Bacteria</taxon>
        <taxon>Pseudomonadati</taxon>
        <taxon>Pseudomonadota</taxon>
        <taxon>Alphaproteobacteria</taxon>
        <taxon>Acetobacterales</taxon>
        <taxon>Roseomonadaceae</taxon>
        <taxon>Muricoccus</taxon>
    </lineage>
</organism>
<feature type="domain" description="Heme NO-binding" evidence="1">
    <location>
        <begin position="3"/>
        <end position="149"/>
    </location>
</feature>
<protein>
    <recommendedName>
        <fullName evidence="1">Heme NO-binding domain-containing protein</fullName>
    </recommendedName>
</protein>
<accession>A0A502GC16</accession>
<dbReference type="InterPro" id="IPR038158">
    <property type="entry name" value="H-NOX_domain_sf"/>
</dbReference>
<comment type="caution">
    <text evidence="2">The sequence shown here is derived from an EMBL/GenBank/DDBJ whole genome shotgun (WGS) entry which is preliminary data.</text>
</comment>
<dbReference type="AlphaFoldDB" id="A0A502GC16"/>
<dbReference type="Gene3D" id="3.90.1520.10">
    <property type="entry name" value="H-NOX domain"/>
    <property type="match status" value="1"/>
</dbReference>
<evidence type="ECO:0000313" key="2">
    <source>
        <dbReference type="EMBL" id="TPG58576.1"/>
    </source>
</evidence>